<dbReference type="InterPro" id="IPR001387">
    <property type="entry name" value="Cro/C1-type_HTH"/>
</dbReference>
<dbReference type="KEGG" id="vil:CFK37_02920"/>
<dbReference type="Gene3D" id="1.10.260.40">
    <property type="entry name" value="lambda repressor-like DNA-binding domains"/>
    <property type="match status" value="1"/>
</dbReference>
<dbReference type="InterPro" id="IPR010982">
    <property type="entry name" value="Lambda_DNA-bd_dom_sf"/>
</dbReference>
<dbReference type="AlphaFoldDB" id="A0A220TZK7"/>
<evidence type="ECO:0000313" key="2">
    <source>
        <dbReference type="EMBL" id="ASK61219.1"/>
    </source>
</evidence>
<organism evidence="2 3">
    <name type="scientific">Virgibacillus phasianinus</name>
    <dbReference type="NCBI Taxonomy" id="2017483"/>
    <lineage>
        <taxon>Bacteria</taxon>
        <taxon>Bacillati</taxon>
        <taxon>Bacillota</taxon>
        <taxon>Bacilli</taxon>
        <taxon>Bacillales</taxon>
        <taxon>Bacillaceae</taxon>
        <taxon>Virgibacillus</taxon>
    </lineage>
</organism>
<evidence type="ECO:0000259" key="1">
    <source>
        <dbReference type="PROSITE" id="PS50943"/>
    </source>
</evidence>
<dbReference type="CDD" id="cd00093">
    <property type="entry name" value="HTH_XRE"/>
    <property type="match status" value="1"/>
</dbReference>
<reference evidence="2 3" key="1">
    <citation type="submission" date="2017-07" db="EMBL/GenBank/DDBJ databases">
        <title>Virgibacillus sp. LM2416.</title>
        <authorList>
            <person name="Tak E.J."/>
            <person name="Bae J.-W."/>
        </authorList>
    </citation>
    <scope>NUCLEOTIDE SEQUENCE [LARGE SCALE GENOMIC DNA]</scope>
    <source>
        <strain evidence="2 3">LM2416</strain>
    </source>
</reference>
<protein>
    <submittedName>
        <fullName evidence="2">Transcriptional regulator</fullName>
    </submittedName>
</protein>
<dbReference type="GO" id="GO:0003677">
    <property type="term" value="F:DNA binding"/>
    <property type="evidence" value="ECO:0007669"/>
    <property type="project" value="InterPro"/>
</dbReference>
<keyword evidence="3" id="KW-1185">Reference proteome</keyword>
<name>A0A220TZK7_9BACI</name>
<dbReference type="Proteomes" id="UP000198312">
    <property type="component" value="Chromosome"/>
</dbReference>
<dbReference type="SUPFAM" id="SSF47413">
    <property type="entry name" value="lambda repressor-like DNA-binding domains"/>
    <property type="match status" value="1"/>
</dbReference>
<dbReference type="EMBL" id="CP022315">
    <property type="protein sequence ID" value="ASK61219.1"/>
    <property type="molecule type" value="Genomic_DNA"/>
</dbReference>
<dbReference type="OrthoDB" id="2702981at2"/>
<dbReference type="Pfam" id="PF01381">
    <property type="entry name" value="HTH_3"/>
    <property type="match status" value="1"/>
</dbReference>
<sequence>MKKITIELNEETYDQIKEITDLENLINRHRDKNRNDNYKIEEFVVGCIIDKIEQIKHFEFVNPFGENDAQPVVKNRFKEIAKEKNIYIKDVADQLNMKSPNISKIFNNASQPRLELFIKIWMVLGCPPLHKCIYLEEEKD</sequence>
<dbReference type="SMART" id="SM00530">
    <property type="entry name" value="HTH_XRE"/>
    <property type="match status" value="1"/>
</dbReference>
<dbReference type="PROSITE" id="PS50943">
    <property type="entry name" value="HTH_CROC1"/>
    <property type="match status" value="1"/>
</dbReference>
<feature type="domain" description="HTH cro/C1-type" evidence="1">
    <location>
        <begin position="77"/>
        <end position="132"/>
    </location>
</feature>
<proteinExistence type="predicted"/>
<accession>A0A220TZK7</accession>
<evidence type="ECO:0000313" key="3">
    <source>
        <dbReference type="Proteomes" id="UP000198312"/>
    </source>
</evidence>
<dbReference type="RefSeq" id="WP_089060496.1">
    <property type="nucleotide sequence ID" value="NZ_CP022315.1"/>
</dbReference>
<gene>
    <name evidence="2" type="ORF">CFK37_02920</name>
</gene>